<gene>
    <name evidence="1" type="ORF">DWW18_09290</name>
</gene>
<dbReference type="PROSITE" id="PS51257">
    <property type="entry name" value="PROKAR_LIPOPROTEIN"/>
    <property type="match status" value="1"/>
</dbReference>
<dbReference type="Proteomes" id="UP000283589">
    <property type="component" value="Unassembled WGS sequence"/>
</dbReference>
<name>A0A412X1E6_9BACT</name>
<dbReference type="Pfam" id="PF13149">
    <property type="entry name" value="Mfa_like_1"/>
    <property type="match status" value="1"/>
</dbReference>
<dbReference type="AlphaFoldDB" id="A0A412X1E6"/>
<proteinExistence type="predicted"/>
<accession>A0A412X1E6</accession>
<dbReference type="InterPro" id="IPR025049">
    <property type="entry name" value="Mfa-like_1"/>
</dbReference>
<evidence type="ECO:0000313" key="2">
    <source>
        <dbReference type="Proteomes" id="UP000283589"/>
    </source>
</evidence>
<dbReference type="EMBL" id="QRZA01000009">
    <property type="protein sequence ID" value="RGV34112.1"/>
    <property type="molecule type" value="Genomic_DNA"/>
</dbReference>
<protein>
    <submittedName>
        <fullName evidence="1">Fimbrillin family protein</fullName>
    </submittedName>
</protein>
<dbReference type="RefSeq" id="WP_118260155.1">
    <property type="nucleotide sequence ID" value="NZ_CALBWO010000050.1"/>
</dbReference>
<sequence length="581" mass="64292">MKKVWLRGIACLCVLLSCTRVESDEAGEREICFRGNVLELQQVNLFGSRAGLGSGDKVQLYIVEQDEEGLKLPASEDFYQMSSDTDGNVNFEDGEKHVYPNNPINIYGFCCKGMEGNPVDLSNVPVRVEGEQKSEDALLRSDFLYVKSEGRHRATDDAISLDFSHQFVKLQFHFRTDTPETVDLGQITALEVLNVVREGNFDVTTGELTLGDAVDDIRAQPANESMVIVLPQKVKGGDVLFRFVQSGKERSYSVPAAGMSLEKGKLYKCDILINQYPGAGDKDVVISTRVEDWDESEPPIYIAFEDGQNVVATLTGVSNGVVVNRADLYLSSENKVHEKLNIPVIDNKMEFMFPREKEGGTLQLNKAHFYTEAGDEFDYYFKDKELLGDNLDELFLVAPKVGDIWGDGVIFAVGEVTGYDENTSSFVTDVKGVNAYRGRMVSNKALGKLAWCKSGAKGEKVSVGANDENNGKTNMVALGNFIKINSDELENYPAFMACADLGKGWYFPAYNEIRCIVANKDMLNVKIEKQLGDPISLVELYGSSTEKGGEPTHYIGPDKIGKTVYPYTKMSSAKVRAVRAY</sequence>
<dbReference type="Gene3D" id="2.60.40.2630">
    <property type="match status" value="1"/>
</dbReference>
<reference evidence="1 2" key="1">
    <citation type="submission" date="2018-08" db="EMBL/GenBank/DDBJ databases">
        <title>A genome reference for cultivated species of the human gut microbiota.</title>
        <authorList>
            <person name="Zou Y."/>
            <person name="Xue W."/>
            <person name="Luo G."/>
        </authorList>
    </citation>
    <scope>NUCLEOTIDE SEQUENCE [LARGE SCALE GENOMIC DNA]</scope>
    <source>
        <strain evidence="1 2">AF14-49</strain>
    </source>
</reference>
<comment type="caution">
    <text evidence="1">The sequence shown here is derived from an EMBL/GenBank/DDBJ whole genome shotgun (WGS) entry which is preliminary data.</text>
</comment>
<organism evidence="1 2">
    <name type="scientific">Butyricimonas virosa</name>
    <dbReference type="NCBI Taxonomy" id="544645"/>
    <lineage>
        <taxon>Bacteria</taxon>
        <taxon>Pseudomonadati</taxon>
        <taxon>Bacteroidota</taxon>
        <taxon>Bacteroidia</taxon>
        <taxon>Bacteroidales</taxon>
        <taxon>Odoribacteraceae</taxon>
        <taxon>Butyricimonas</taxon>
    </lineage>
</organism>
<dbReference type="CDD" id="cd13121">
    <property type="entry name" value="BF2867_like_C"/>
    <property type="match status" value="1"/>
</dbReference>
<evidence type="ECO:0000313" key="1">
    <source>
        <dbReference type="EMBL" id="RGV34112.1"/>
    </source>
</evidence>
<dbReference type="STRING" id="1121130.GCA_000519105_01894"/>